<dbReference type="Proteomes" id="UP000250266">
    <property type="component" value="Unassembled WGS sequence"/>
</dbReference>
<organism evidence="1 2">
    <name type="scientific">Lepidopterella palustris CBS 459.81</name>
    <dbReference type="NCBI Taxonomy" id="1314670"/>
    <lineage>
        <taxon>Eukaryota</taxon>
        <taxon>Fungi</taxon>
        <taxon>Dikarya</taxon>
        <taxon>Ascomycota</taxon>
        <taxon>Pezizomycotina</taxon>
        <taxon>Dothideomycetes</taxon>
        <taxon>Pleosporomycetidae</taxon>
        <taxon>Mytilinidiales</taxon>
        <taxon>Argynnaceae</taxon>
        <taxon>Lepidopterella</taxon>
    </lineage>
</organism>
<evidence type="ECO:0000313" key="2">
    <source>
        <dbReference type="Proteomes" id="UP000250266"/>
    </source>
</evidence>
<dbReference type="OrthoDB" id="4457531at2759"/>
<proteinExistence type="predicted"/>
<dbReference type="EMBL" id="KV744950">
    <property type="protein sequence ID" value="OCK80669.1"/>
    <property type="molecule type" value="Genomic_DNA"/>
</dbReference>
<dbReference type="AlphaFoldDB" id="A0A8E2JFI6"/>
<keyword evidence="2" id="KW-1185">Reference proteome</keyword>
<sequence length="319" mass="33956">MGLVDDFPADPFTPSLRYAASSRLPVTVPWGNEIMKLGTSFAVSRSEKSAFRDKSAFSQSSLAHSGLIFTTSSKGSVSETSTSSGGKSSEHVNMSVCGQIGGSWVGASGRANYETQALKSSLRVEYRSGTVTFSHVPRLSAEAISILQSNPDPHQAFRDEYGEYYVGAYILGGANASMVSGSAASSSNSKDISGQYTVKAVLYSKTKAIEEHERGSSSVGNISLAAFDSLDAWQANSNGSNGTSYTEIKRSAESNKERGWALAERVTRKARDMRIESGSEVSWDTCDAICKAGLVADLLLLPYAGLRDYAAAILSARNK</sequence>
<evidence type="ECO:0008006" key="3">
    <source>
        <dbReference type="Google" id="ProtNLM"/>
    </source>
</evidence>
<protein>
    <recommendedName>
        <fullName evidence="3">MACPF domain-containing protein</fullName>
    </recommendedName>
</protein>
<gene>
    <name evidence="1" type="ORF">K432DRAFT_404501</name>
</gene>
<name>A0A8E2JFI6_9PEZI</name>
<accession>A0A8E2JFI6</accession>
<evidence type="ECO:0000313" key="1">
    <source>
        <dbReference type="EMBL" id="OCK80669.1"/>
    </source>
</evidence>
<reference evidence="1 2" key="1">
    <citation type="journal article" date="2016" name="Nat. Commun.">
        <title>Ectomycorrhizal ecology is imprinted in the genome of the dominant symbiotic fungus Cenococcum geophilum.</title>
        <authorList>
            <consortium name="DOE Joint Genome Institute"/>
            <person name="Peter M."/>
            <person name="Kohler A."/>
            <person name="Ohm R.A."/>
            <person name="Kuo A."/>
            <person name="Krutzmann J."/>
            <person name="Morin E."/>
            <person name="Arend M."/>
            <person name="Barry K.W."/>
            <person name="Binder M."/>
            <person name="Choi C."/>
            <person name="Clum A."/>
            <person name="Copeland A."/>
            <person name="Grisel N."/>
            <person name="Haridas S."/>
            <person name="Kipfer T."/>
            <person name="LaButti K."/>
            <person name="Lindquist E."/>
            <person name="Lipzen A."/>
            <person name="Maire R."/>
            <person name="Meier B."/>
            <person name="Mihaltcheva S."/>
            <person name="Molinier V."/>
            <person name="Murat C."/>
            <person name="Poggeler S."/>
            <person name="Quandt C.A."/>
            <person name="Sperisen C."/>
            <person name="Tritt A."/>
            <person name="Tisserant E."/>
            <person name="Crous P.W."/>
            <person name="Henrissat B."/>
            <person name="Nehls U."/>
            <person name="Egli S."/>
            <person name="Spatafora J.W."/>
            <person name="Grigoriev I.V."/>
            <person name="Martin F.M."/>
        </authorList>
    </citation>
    <scope>NUCLEOTIDE SEQUENCE [LARGE SCALE GENOMIC DNA]</scope>
    <source>
        <strain evidence="1 2">CBS 459.81</strain>
    </source>
</reference>